<feature type="region of interest" description="Disordered" evidence="3">
    <location>
        <begin position="116"/>
        <end position="207"/>
    </location>
</feature>
<dbReference type="InterPro" id="IPR035979">
    <property type="entry name" value="RBD_domain_sf"/>
</dbReference>
<keyword evidence="6" id="KW-1185">Reference proteome</keyword>
<evidence type="ECO:0000256" key="2">
    <source>
        <dbReference type="PROSITE-ProRule" id="PRU00176"/>
    </source>
</evidence>
<feature type="compositionally biased region" description="Low complexity" evidence="3">
    <location>
        <begin position="319"/>
        <end position="333"/>
    </location>
</feature>
<dbReference type="PANTHER" id="PTHR48025:SF1">
    <property type="entry name" value="RRM DOMAIN-CONTAINING PROTEIN"/>
    <property type="match status" value="1"/>
</dbReference>
<dbReference type="PROSITE" id="PS50102">
    <property type="entry name" value="RRM"/>
    <property type="match status" value="2"/>
</dbReference>
<protein>
    <submittedName>
        <fullName evidence="5">Single-stranded TG1-3 DNA-binding protein</fullName>
    </submittedName>
</protein>
<reference evidence="5 6" key="1">
    <citation type="journal article" date="2013" name="Fungal Biol.">
        <title>Analysis of microsatellite markers in the genome of the plant pathogen Ceratocystis fimbriata.</title>
        <authorList>
            <person name="Simpson M.C."/>
            <person name="Wilken P.M."/>
            <person name="Coetzee M.P."/>
            <person name="Wingfield M.J."/>
            <person name="Wingfield B.D."/>
        </authorList>
    </citation>
    <scope>NUCLEOTIDE SEQUENCE [LARGE SCALE GENOMIC DNA]</scope>
    <source>
        <strain evidence="5 6">CBS 114723</strain>
    </source>
</reference>
<comment type="caution">
    <text evidence="5">The sequence shown here is derived from an EMBL/GenBank/DDBJ whole genome shotgun (WGS) entry which is preliminary data.</text>
</comment>
<evidence type="ECO:0000259" key="4">
    <source>
        <dbReference type="PROSITE" id="PS50102"/>
    </source>
</evidence>
<feature type="domain" description="RRM" evidence="4">
    <location>
        <begin position="210"/>
        <end position="300"/>
    </location>
</feature>
<feature type="region of interest" description="Disordered" evidence="3">
    <location>
        <begin position="1"/>
        <end position="44"/>
    </location>
</feature>
<dbReference type="EMBL" id="APWK03000040">
    <property type="protein sequence ID" value="PHH53687.1"/>
    <property type="molecule type" value="Genomic_DNA"/>
</dbReference>
<evidence type="ECO:0000313" key="5">
    <source>
        <dbReference type="EMBL" id="PHH53687.1"/>
    </source>
</evidence>
<gene>
    <name evidence="5" type="primary">tcg1</name>
    <name evidence="5" type="ORF">CFIMG_001514RA</name>
</gene>
<accession>A0A2C5X699</accession>
<feature type="domain" description="RRM" evidence="4">
    <location>
        <begin position="48"/>
        <end position="125"/>
    </location>
</feature>
<dbReference type="PANTHER" id="PTHR48025">
    <property type="entry name" value="OS02G0815200 PROTEIN"/>
    <property type="match status" value="1"/>
</dbReference>
<dbReference type="OrthoDB" id="439808at2759"/>
<dbReference type="InterPro" id="IPR012677">
    <property type="entry name" value="Nucleotide-bd_a/b_plait_sf"/>
</dbReference>
<proteinExistence type="predicted"/>
<feature type="compositionally biased region" description="Low complexity" evidence="3">
    <location>
        <begin position="1"/>
        <end position="35"/>
    </location>
</feature>
<dbReference type="Proteomes" id="UP000222788">
    <property type="component" value="Unassembled WGS sequence"/>
</dbReference>
<keyword evidence="1 2" id="KW-0694">RNA-binding</keyword>
<evidence type="ECO:0000313" key="6">
    <source>
        <dbReference type="Proteomes" id="UP000222788"/>
    </source>
</evidence>
<keyword evidence="5" id="KW-0238">DNA-binding</keyword>
<feature type="compositionally biased region" description="Basic and acidic residues" evidence="3">
    <location>
        <begin position="301"/>
        <end position="318"/>
    </location>
</feature>
<dbReference type="SMART" id="SM00360">
    <property type="entry name" value="RRM"/>
    <property type="match status" value="2"/>
</dbReference>
<feature type="compositionally biased region" description="Polar residues" evidence="3">
    <location>
        <begin position="161"/>
        <end position="174"/>
    </location>
</feature>
<reference evidence="5 6" key="2">
    <citation type="journal article" date="2013" name="IMA Fungus">
        <title>IMA Genome-F 1: Ceratocystis fimbriata: Draft nuclear genome sequence for the plant pathogen, Ceratocystis fimbriata.</title>
        <authorList>
            <person name="Wilken P.M."/>
            <person name="Steenkamp E.T."/>
            <person name="Wingfield M.J."/>
            <person name="de Beer Z.W."/>
            <person name="Wingfield B.D."/>
        </authorList>
    </citation>
    <scope>NUCLEOTIDE SEQUENCE [LARGE SCALE GENOMIC DNA]</scope>
    <source>
        <strain evidence="5 6">CBS 114723</strain>
    </source>
</reference>
<evidence type="ECO:0000256" key="1">
    <source>
        <dbReference type="ARBA" id="ARBA00022884"/>
    </source>
</evidence>
<dbReference type="SUPFAM" id="SSF54928">
    <property type="entry name" value="RNA-binding domain, RBD"/>
    <property type="match status" value="2"/>
</dbReference>
<dbReference type="InterPro" id="IPR000504">
    <property type="entry name" value="RRM_dom"/>
</dbReference>
<dbReference type="AlphaFoldDB" id="A0A2C5X699"/>
<feature type="compositionally biased region" description="Basic residues" evidence="3">
    <location>
        <begin position="188"/>
        <end position="199"/>
    </location>
</feature>
<dbReference type="GO" id="GO:0003677">
    <property type="term" value="F:DNA binding"/>
    <property type="evidence" value="ECO:0007669"/>
    <property type="project" value="UniProtKB-KW"/>
</dbReference>
<dbReference type="CDD" id="cd00590">
    <property type="entry name" value="RRM_SF"/>
    <property type="match status" value="1"/>
</dbReference>
<dbReference type="FunFam" id="3.30.70.330:FF:001113">
    <property type="entry name" value="RNP domain protein"/>
    <property type="match status" value="1"/>
</dbReference>
<evidence type="ECO:0000256" key="3">
    <source>
        <dbReference type="SAM" id="MobiDB-lite"/>
    </source>
</evidence>
<name>A0A2C5X699_9PEZI</name>
<sequence length="333" mass="35810">MSAAAADAATNGVAAVTEPATVAEEKTNTPTTTTTDAPQDQSSVAEGRRLYLGNVAYAATEEALKEFFQGFDVKSVSIPKNPHTNKSVGYAFVDVATPEEAQRAISELDRKQIMERKVSVQVARPPQESTGDSAEPRRQANGRAGGRTRRRAQGKKDDKSATTTDGAAQATSAANDDESAANKEAKPTKSRSPKRKTHKGPPDNGVQSKVKVMVTNLPYNLTEEQLKELFSAFTPVSAKVALRPIPSYMIKKLHARGEARKGRGFGFVTLETEELQKKAIEEMNNKMVEGRMIEVKVAIDSPDKVERPADGEEEKKEAAAPVETAPESAAVSA</sequence>
<dbReference type="STRING" id="1035309.A0A2C5X699"/>
<organism evidence="5 6">
    <name type="scientific">Ceratocystis fimbriata CBS 114723</name>
    <dbReference type="NCBI Taxonomy" id="1035309"/>
    <lineage>
        <taxon>Eukaryota</taxon>
        <taxon>Fungi</taxon>
        <taxon>Dikarya</taxon>
        <taxon>Ascomycota</taxon>
        <taxon>Pezizomycotina</taxon>
        <taxon>Sordariomycetes</taxon>
        <taxon>Hypocreomycetidae</taxon>
        <taxon>Microascales</taxon>
        <taxon>Ceratocystidaceae</taxon>
        <taxon>Ceratocystis</taxon>
    </lineage>
</organism>
<dbReference type="Gene3D" id="3.30.70.330">
    <property type="match status" value="2"/>
</dbReference>
<feature type="region of interest" description="Disordered" evidence="3">
    <location>
        <begin position="299"/>
        <end position="333"/>
    </location>
</feature>
<dbReference type="GO" id="GO:0003729">
    <property type="term" value="F:mRNA binding"/>
    <property type="evidence" value="ECO:0007669"/>
    <property type="project" value="TreeGrafter"/>
</dbReference>
<dbReference type="InterPro" id="IPR050502">
    <property type="entry name" value="Euk_RNA-bind_prot"/>
</dbReference>
<dbReference type="Pfam" id="PF00076">
    <property type="entry name" value="RRM_1"/>
    <property type="match status" value="2"/>
</dbReference>